<dbReference type="InterPro" id="IPR011250">
    <property type="entry name" value="OMP/PagP_B-barrel"/>
</dbReference>
<name>A0AB39V6X2_9FUSO</name>
<dbReference type="SUPFAM" id="SSF56925">
    <property type="entry name" value="OMPA-like"/>
    <property type="match status" value="1"/>
</dbReference>
<proteinExistence type="predicted"/>
<sequence length="194" mass="21225">MKKLLLLGALISSIAMADVIEARLGVDLSNNGKVKYGNGDFTSGFEIGGEYRREVMENLEMGGGFSYNYSKLKAGDAPGVTARGVHSMPVYFTTRYKFKDFNGVTPYVKGNLGIAINSGKLEQKDVFEVKYNSGFYYGAGAGIEYKNFVADLSYNVNTMSSKYTTKIPGAVNWNQKYNSNAGAFTLGLGYSFKF</sequence>
<reference evidence="2" key="1">
    <citation type="submission" date="2024-07" db="EMBL/GenBank/DDBJ databases">
        <authorList>
            <person name="Li X.-J."/>
            <person name="Wang X."/>
        </authorList>
    </citation>
    <scope>NUCLEOTIDE SEQUENCE</scope>
    <source>
        <strain evidence="2">HSP-536</strain>
    </source>
</reference>
<dbReference type="KEGG" id="lala:AB8B28_03320"/>
<organism evidence="2">
    <name type="scientific">Leptotrichia alba</name>
    <dbReference type="NCBI Taxonomy" id="3239304"/>
    <lineage>
        <taxon>Bacteria</taxon>
        <taxon>Fusobacteriati</taxon>
        <taxon>Fusobacteriota</taxon>
        <taxon>Fusobacteriia</taxon>
        <taxon>Fusobacteriales</taxon>
        <taxon>Leptotrichiaceae</taxon>
        <taxon>Leptotrichia</taxon>
    </lineage>
</organism>
<evidence type="ECO:0000313" key="2">
    <source>
        <dbReference type="EMBL" id="XDU62893.1"/>
    </source>
</evidence>
<dbReference type="EMBL" id="CP165647">
    <property type="protein sequence ID" value="XDU62893.1"/>
    <property type="molecule type" value="Genomic_DNA"/>
</dbReference>
<protein>
    <submittedName>
        <fullName evidence="2">Outer membrane beta-barrel protein</fullName>
    </submittedName>
</protein>
<evidence type="ECO:0000256" key="1">
    <source>
        <dbReference type="SAM" id="SignalP"/>
    </source>
</evidence>
<feature type="signal peptide" evidence="1">
    <location>
        <begin position="1"/>
        <end position="17"/>
    </location>
</feature>
<accession>A0AB39V6X2</accession>
<dbReference type="Gene3D" id="2.40.160.20">
    <property type="match status" value="1"/>
</dbReference>
<keyword evidence="1" id="KW-0732">Signal</keyword>
<dbReference type="RefSeq" id="WP_369716775.1">
    <property type="nucleotide sequence ID" value="NZ_CP165647.1"/>
</dbReference>
<gene>
    <name evidence="2" type="ORF">AB8B28_03320</name>
</gene>
<dbReference type="AlphaFoldDB" id="A0AB39V6X2"/>
<feature type="chain" id="PRO_5044312387" evidence="1">
    <location>
        <begin position="18"/>
        <end position="194"/>
    </location>
</feature>